<comment type="caution">
    <text evidence="1">The sequence shown here is derived from an EMBL/GenBank/DDBJ whole genome shotgun (WGS) entry which is preliminary data.</text>
</comment>
<organism evidence="1 2">
    <name type="scientific">Trichinella patagoniensis</name>
    <dbReference type="NCBI Taxonomy" id="990121"/>
    <lineage>
        <taxon>Eukaryota</taxon>
        <taxon>Metazoa</taxon>
        <taxon>Ecdysozoa</taxon>
        <taxon>Nematoda</taxon>
        <taxon>Enoplea</taxon>
        <taxon>Dorylaimia</taxon>
        <taxon>Trichinellida</taxon>
        <taxon>Trichinellidae</taxon>
        <taxon>Trichinella</taxon>
    </lineage>
</organism>
<proteinExistence type="predicted"/>
<keyword evidence="2" id="KW-1185">Reference proteome</keyword>
<dbReference type="AlphaFoldDB" id="A0A0V0ZNZ3"/>
<sequence>MDNNRQQQTKRPISYANCSIIIFDKTSSQTEKYFSMFQKLHFAQQNDKEIVRATFVNLMLPKCVIKEKKN</sequence>
<gene>
    <name evidence="1" type="ORF">T12_14839</name>
</gene>
<dbReference type="EMBL" id="JYDQ01000121">
    <property type="protein sequence ID" value="KRY14251.1"/>
    <property type="molecule type" value="Genomic_DNA"/>
</dbReference>
<evidence type="ECO:0000313" key="2">
    <source>
        <dbReference type="Proteomes" id="UP000054783"/>
    </source>
</evidence>
<accession>A0A0V0ZNZ3</accession>
<protein>
    <submittedName>
        <fullName evidence="1">Uncharacterized protein</fullName>
    </submittedName>
</protein>
<dbReference type="Proteomes" id="UP000054783">
    <property type="component" value="Unassembled WGS sequence"/>
</dbReference>
<name>A0A0V0ZNZ3_9BILA</name>
<evidence type="ECO:0000313" key="1">
    <source>
        <dbReference type="EMBL" id="KRY14251.1"/>
    </source>
</evidence>
<reference evidence="1 2" key="1">
    <citation type="submission" date="2015-01" db="EMBL/GenBank/DDBJ databases">
        <title>Evolution of Trichinella species and genotypes.</title>
        <authorList>
            <person name="Korhonen P.K."/>
            <person name="Edoardo P."/>
            <person name="Giuseppe L.R."/>
            <person name="Gasser R.B."/>
        </authorList>
    </citation>
    <scope>NUCLEOTIDE SEQUENCE [LARGE SCALE GENOMIC DNA]</scope>
    <source>
        <strain evidence="1">ISS2496</strain>
    </source>
</reference>